<dbReference type="Proteomes" id="UP000535838">
    <property type="component" value="Unassembled WGS sequence"/>
</dbReference>
<keyword evidence="2" id="KW-1185">Reference proteome</keyword>
<evidence type="ECO:0000313" key="1">
    <source>
        <dbReference type="EMBL" id="MBB6636855.1"/>
    </source>
</evidence>
<comment type="caution">
    <text evidence="1">The sequence shown here is derived from an EMBL/GenBank/DDBJ whole genome shotgun (WGS) entry which is preliminary data.</text>
</comment>
<evidence type="ECO:0000313" key="2">
    <source>
        <dbReference type="Proteomes" id="UP000535838"/>
    </source>
</evidence>
<organism evidence="1 2">
    <name type="scientific">Cohnella thailandensis</name>
    <dbReference type="NCBI Taxonomy" id="557557"/>
    <lineage>
        <taxon>Bacteria</taxon>
        <taxon>Bacillati</taxon>
        <taxon>Bacillota</taxon>
        <taxon>Bacilli</taxon>
        <taxon>Bacillales</taxon>
        <taxon>Paenibacillaceae</taxon>
        <taxon>Cohnella</taxon>
    </lineage>
</organism>
<proteinExistence type="predicted"/>
<reference evidence="1 2" key="1">
    <citation type="submission" date="2020-08" db="EMBL/GenBank/DDBJ databases">
        <title>Cohnella phylogeny.</title>
        <authorList>
            <person name="Dunlap C."/>
        </authorList>
    </citation>
    <scope>NUCLEOTIDE SEQUENCE [LARGE SCALE GENOMIC DNA]</scope>
    <source>
        <strain evidence="1 2">DSM 25241</strain>
    </source>
</reference>
<protein>
    <submittedName>
        <fullName evidence="1">Uncharacterized protein</fullName>
    </submittedName>
</protein>
<name>A0A841T2L6_9BACL</name>
<dbReference type="RefSeq" id="WP_185122056.1">
    <property type="nucleotide sequence ID" value="NZ_JACJVQ010000019.1"/>
</dbReference>
<dbReference type="EMBL" id="JACJVQ010000019">
    <property type="protein sequence ID" value="MBB6636855.1"/>
    <property type="molecule type" value="Genomic_DNA"/>
</dbReference>
<gene>
    <name evidence="1" type="ORF">H7B67_22235</name>
</gene>
<dbReference type="AlphaFoldDB" id="A0A841T2L6"/>
<sequence length="125" mass="14058">MTKDIKRDIIAIFLALFIIGTVALITHLPEALAYKTAPTMSLDDAGKRLERIVSNNGTFITRFDSRALEPDVYEALARTVMDYGASNDIRYVAELVENYNKGGSVDHLREALAIVNDIKQRQHMF</sequence>
<accession>A0A841T2L6</accession>